<dbReference type="EMBL" id="CADEPM010000002">
    <property type="protein sequence ID" value="CAB3401097.1"/>
    <property type="molecule type" value="Genomic_DNA"/>
</dbReference>
<evidence type="ECO:0000256" key="1">
    <source>
        <dbReference type="SAM" id="MobiDB-lite"/>
    </source>
</evidence>
<feature type="compositionally biased region" description="Acidic residues" evidence="1">
    <location>
        <begin position="278"/>
        <end position="287"/>
    </location>
</feature>
<feature type="signal peptide" evidence="2">
    <location>
        <begin position="1"/>
        <end position="17"/>
    </location>
</feature>
<dbReference type="AlphaFoldDB" id="A0A8S1EM87"/>
<feature type="domain" description="Apple" evidence="3">
    <location>
        <begin position="123"/>
        <end position="203"/>
    </location>
</feature>
<dbReference type="PROSITE" id="PS50092">
    <property type="entry name" value="TSP1"/>
    <property type="match status" value="1"/>
</dbReference>
<organism evidence="4 5">
    <name type="scientific">Caenorhabditis bovis</name>
    <dbReference type="NCBI Taxonomy" id="2654633"/>
    <lineage>
        <taxon>Eukaryota</taxon>
        <taxon>Metazoa</taxon>
        <taxon>Ecdysozoa</taxon>
        <taxon>Nematoda</taxon>
        <taxon>Chromadorea</taxon>
        <taxon>Rhabditida</taxon>
        <taxon>Rhabditina</taxon>
        <taxon>Rhabditomorpha</taxon>
        <taxon>Rhabditoidea</taxon>
        <taxon>Rhabditidae</taxon>
        <taxon>Peloderinae</taxon>
        <taxon>Caenorhabditis</taxon>
    </lineage>
</organism>
<reference evidence="4 5" key="1">
    <citation type="submission" date="2020-04" db="EMBL/GenBank/DDBJ databases">
        <authorList>
            <person name="Laetsch R D."/>
            <person name="Stevens L."/>
            <person name="Kumar S."/>
            <person name="Blaxter L. M."/>
        </authorList>
    </citation>
    <scope>NUCLEOTIDE SEQUENCE [LARGE SCALE GENOMIC DNA]</scope>
</reference>
<feature type="region of interest" description="Disordered" evidence="1">
    <location>
        <begin position="278"/>
        <end position="306"/>
    </location>
</feature>
<dbReference type="PROSITE" id="PS50948">
    <property type="entry name" value="PAN"/>
    <property type="match status" value="2"/>
</dbReference>
<comment type="caution">
    <text evidence="4">The sequence shown here is derived from an EMBL/GenBank/DDBJ whole genome shotgun (WGS) entry which is preliminary data.</text>
</comment>
<dbReference type="SUPFAM" id="SSF57414">
    <property type="entry name" value="Hairpin loop containing domain-like"/>
    <property type="match status" value="2"/>
</dbReference>
<dbReference type="PANTHER" id="PTHR47327:SF4">
    <property type="entry name" value="APPLE DOMAIN-CONTAINING PROTEIN-RELATED"/>
    <property type="match status" value="1"/>
</dbReference>
<dbReference type="PANTHER" id="PTHR47327">
    <property type="entry name" value="FI18240P1-RELATED"/>
    <property type="match status" value="1"/>
</dbReference>
<dbReference type="GO" id="GO:0009653">
    <property type="term" value="P:anatomical structure morphogenesis"/>
    <property type="evidence" value="ECO:0007669"/>
    <property type="project" value="TreeGrafter"/>
</dbReference>
<dbReference type="Gene3D" id="3.50.4.10">
    <property type="entry name" value="Hepatocyte Growth Factor"/>
    <property type="match status" value="2"/>
</dbReference>
<dbReference type="Pfam" id="PF00024">
    <property type="entry name" value="PAN_1"/>
    <property type="match status" value="2"/>
</dbReference>
<keyword evidence="2" id="KW-0732">Signal</keyword>
<accession>A0A8S1EM87</accession>
<proteinExistence type="predicted"/>
<feature type="compositionally biased region" description="Low complexity" evidence="1">
    <location>
        <begin position="288"/>
        <end position="297"/>
    </location>
</feature>
<dbReference type="Gene3D" id="2.20.100.10">
    <property type="entry name" value="Thrombospondin type-1 (TSP1) repeat"/>
    <property type="match status" value="1"/>
</dbReference>
<sequence length="510" mass="57281">MLIALLGLLALSPSVAAKGVSNPAICENQNTAFFVIDNAVLKSDDLTVYDETSEEDCSRICSNNRDNSGRSILCASFSYDHAKFSCTIYKEKASPVGTGELQTIIGKRYFEKICLPQNVPVQCAESQFIRVDDSVLVGYAANLTLVDSMELCVAQCVQEEGCKSAMFFYEDGECITNKESALSKPMAFTKEENDKVVYFQNGCDLSKLAEISAEEKSSEASGNVEDEVPAESITLISETTPKTEEEFTEPQETDEEEAEYEGIEMLHNSGLQKFLDDEEEEFEEEETTTTTTTTTTEAPKKKSIKSLQKKFKKHPKNFASKTLKALKREKTVKPSRKTLKIKKVIEDDGDEEEIVEEFEKKEKQVDYFSEWSDWTPCTKSGERQIRRRRCLDLRKCLGALMQVQNCPAILPTTTVESVESVRSIVGVDGDDYDDTFTTFQNEDHPLLQEQQAPQLLNEQVWGPWQGTCQQFASSQPCNNGNMIGFESRECIAKDPTQCEGPFFRYCTLSC</sequence>
<feature type="domain" description="Apple" evidence="3">
    <location>
        <begin position="26"/>
        <end position="114"/>
    </location>
</feature>
<dbReference type="SMART" id="SM00473">
    <property type="entry name" value="PAN_AP"/>
    <property type="match status" value="2"/>
</dbReference>
<evidence type="ECO:0000313" key="5">
    <source>
        <dbReference type="Proteomes" id="UP000494206"/>
    </source>
</evidence>
<dbReference type="InterPro" id="IPR036383">
    <property type="entry name" value="TSP1_rpt_sf"/>
</dbReference>
<evidence type="ECO:0000313" key="4">
    <source>
        <dbReference type="EMBL" id="CAB3401097.1"/>
    </source>
</evidence>
<dbReference type="OrthoDB" id="5867217at2759"/>
<dbReference type="InterPro" id="IPR003609">
    <property type="entry name" value="Pan_app"/>
</dbReference>
<evidence type="ECO:0000256" key="2">
    <source>
        <dbReference type="SAM" id="SignalP"/>
    </source>
</evidence>
<dbReference type="InterPro" id="IPR000884">
    <property type="entry name" value="TSP1_rpt"/>
</dbReference>
<name>A0A8S1EM87_9PELO</name>
<keyword evidence="5" id="KW-1185">Reference proteome</keyword>
<feature type="region of interest" description="Disordered" evidence="1">
    <location>
        <begin position="214"/>
        <end position="259"/>
    </location>
</feature>
<evidence type="ECO:0000259" key="3">
    <source>
        <dbReference type="PROSITE" id="PS50948"/>
    </source>
</evidence>
<dbReference type="CDD" id="cd01099">
    <property type="entry name" value="PAN_AP_HGF"/>
    <property type="match status" value="1"/>
</dbReference>
<dbReference type="SUPFAM" id="SSF82895">
    <property type="entry name" value="TSP-1 type 1 repeat"/>
    <property type="match status" value="1"/>
</dbReference>
<dbReference type="Proteomes" id="UP000494206">
    <property type="component" value="Unassembled WGS sequence"/>
</dbReference>
<feature type="compositionally biased region" description="Acidic residues" evidence="1">
    <location>
        <begin position="246"/>
        <end position="259"/>
    </location>
</feature>
<protein>
    <recommendedName>
        <fullName evidence="3">Apple domain-containing protein</fullName>
    </recommendedName>
</protein>
<dbReference type="InterPro" id="IPR052774">
    <property type="entry name" value="Celegans_DevNeuronal_Protein"/>
</dbReference>
<feature type="chain" id="PRO_5035775062" description="Apple domain-containing protein" evidence="2">
    <location>
        <begin position="18"/>
        <end position="510"/>
    </location>
</feature>
<gene>
    <name evidence="4" type="ORF">CBOVIS_LOCUS3893</name>
</gene>